<feature type="coiled-coil region" evidence="3">
    <location>
        <begin position="267"/>
        <end position="375"/>
    </location>
</feature>
<evidence type="ECO:0000259" key="5">
    <source>
        <dbReference type="PROSITE" id="PS51841"/>
    </source>
</evidence>
<reference evidence="7" key="1">
    <citation type="submission" date="2025-08" db="UniProtKB">
        <authorList>
            <consortium name="RefSeq"/>
        </authorList>
    </citation>
    <scope>IDENTIFICATION</scope>
    <source>
        <tissue evidence="7">Gonad</tissue>
    </source>
</reference>
<dbReference type="OrthoDB" id="102442at2759"/>
<keyword evidence="2 3" id="KW-0175">Coiled coil</keyword>
<dbReference type="Gene3D" id="2.60.40.1260">
    <property type="entry name" value="Lamin Tail domain"/>
    <property type="match status" value="1"/>
</dbReference>
<feature type="coiled-coil region" evidence="3">
    <location>
        <begin position="139"/>
        <end position="180"/>
    </location>
</feature>
<dbReference type="PROSITE" id="PS51841">
    <property type="entry name" value="LTD"/>
    <property type="match status" value="1"/>
</dbReference>
<evidence type="ECO:0000256" key="2">
    <source>
        <dbReference type="ARBA" id="ARBA00023054"/>
    </source>
</evidence>
<dbReference type="GO" id="GO:0005882">
    <property type="term" value="C:intermediate filament"/>
    <property type="evidence" value="ECO:0007669"/>
    <property type="project" value="UniProtKB-KW"/>
</dbReference>
<evidence type="ECO:0000256" key="1">
    <source>
        <dbReference type="ARBA" id="ARBA00022754"/>
    </source>
</evidence>
<dbReference type="Pfam" id="PF00932">
    <property type="entry name" value="LTD"/>
    <property type="match status" value="1"/>
</dbReference>
<dbReference type="InterPro" id="IPR042840">
    <property type="entry name" value="LMNTD1"/>
</dbReference>
<keyword evidence="6" id="KW-1185">Reference proteome</keyword>
<proteinExistence type="predicted"/>
<dbReference type="GeneID" id="109475645"/>
<gene>
    <name evidence="7" type="primary">LOC109475645</name>
</gene>
<sequence>MSTSLSPRYQEKVGPQPSDMFASYMNRHRFTTEQNDTASILAQTKIFEEEMVTLRNLYEHEVEDLRGKLQEVSLDRSRLEIENSKNSRLANDLQDRVNISNQQISRQQQELNDCGRLLAQKDTEIQSARTAAMQPAIALESQQRELDHVRRSYEEINRKLEAEQLRRMEAQEEINRMQQQLSFRDQIHGADTHDLKARLEGSEAMVLALESKVREMSGGDRNAAEIIQKVKDACDADIRKYQDEVESKYNAGFREFHQQLEVSNSTITSLTNENQELLITVNDLRSQIRSLEVKLSHAEELSRSLQESLDQERFRSRSHLRNMEDKLRQMQDLLIAKVREVDPVSAQGTPMRTEMEALRGMLQDEDKRIEVAQRSQPEISVTSIPPISSASPLAPIVRSPAHPSELPAGFGQLASPHMGSKPVGPITASPRGFDDSDINHGRSPDISKLPPRPHSTPVAPLGQGRDYFDSMFNDLKKDTVFTKVHPKSSPPGGRPQWSSTSHDYHIATTSATGNLKILEVNQDGHFVRIFNQATNIDEEIGGYMIQQNVGGHPVAVYRFPPRTRLKAAQTATVWAAVAASTARHNPPTDFLWKEQHKWGTGPECTTILCKANGQAIAWTTAAHRFAKSVPSYDSSDDEGEQNSTDQEKETQRFSSPFGDNTDRQNSRGHSGVTSREQPQVPFLRREKESPPSLSPDKHPHGGHPGMATHPQYGEERALIMGNDNSSALRQSRTQNGRPDPLPGTLYAGGARAGSAPLRKYIPANAGTNRLTKSSQGGIRVHLPGTFLPPSKQHETGMQIINSQHNSGFQPPTAPPPSLPPSGKQQKADPVHYGPPSPFTSPLQQRYAKSQYQGMDFMTYPPTVVSPWHSGFGP</sequence>
<dbReference type="Gene3D" id="1.20.5.1160">
    <property type="entry name" value="Vasodilator-stimulated phosphoprotein"/>
    <property type="match status" value="1"/>
</dbReference>
<feature type="region of interest" description="Disordered" evidence="4">
    <location>
        <begin position="802"/>
        <end position="849"/>
    </location>
</feature>
<evidence type="ECO:0000256" key="4">
    <source>
        <dbReference type="SAM" id="MobiDB-lite"/>
    </source>
</evidence>
<dbReference type="GO" id="GO:0005635">
    <property type="term" value="C:nuclear envelope"/>
    <property type="evidence" value="ECO:0007669"/>
    <property type="project" value="TreeGrafter"/>
</dbReference>
<feature type="region of interest" description="Disordered" evidence="4">
    <location>
        <begin position="629"/>
        <end position="710"/>
    </location>
</feature>
<dbReference type="InterPro" id="IPR001322">
    <property type="entry name" value="Lamin_tail_dom"/>
</dbReference>
<feature type="compositionally biased region" description="Polar residues" evidence="4">
    <location>
        <begin position="839"/>
        <end position="849"/>
    </location>
</feature>
<feature type="region of interest" description="Disordered" evidence="4">
    <location>
        <begin position="725"/>
        <end position="745"/>
    </location>
</feature>
<name>A0A6P4ZQN0_BRABE</name>
<dbReference type="GO" id="GO:0005737">
    <property type="term" value="C:cytoplasm"/>
    <property type="evidence" value="ECO:0007669"/>
    <property type="project" value="TreeGrafter"/>
</dbReference>
<evidence type="ECO:0000256" key="3">
    <source>
        <dbReference type="SAM" id="Coils"/>
    </source>
</evidence>
<dbReference type="AlphaFoldDB" id="A0A6P4ZQN0"/>
<dbReference type="SUPFAM" id="SSF74853">
    <property type="entry name" value="Lamin A/C globular tail domain"/>
    <property type="match status" value="1"/>
</dbReference>
<organism evidence="6 7">
    <name type="scientific">Branchiostoma belcheri</name>
    <name type="common">Amphioxus</name>
    <dbReference type="NCBI Taxonomy" id="7741"/>
    <lineage>
        <taxon>Eukaryota</taxon>
        <taxon>Metazoa</taxon>
        <taxon>Chordata</taxon>
        <taxon>Cephalochordata</taxon>
        <taxon>Leptocardii</taxon>
        <taxon>Amphioxiformes</taxon>
        <taxon>Branchiostomatidae</taxon>
        <taxon>Branchiostoma</taxon>
    </lineage>
</organism>
<feature type="compositionally biased region" description="Basic and acidic residues" evidence="4">
    <location>
        <begin position="432"/>
        <end position="445"/>
    </location>
</feature>
<feature type="compositionally biased region" description="Polar residues" evidence="4">
    <location>
        <begin position="725"/>
        <end position="736"/>
    </location>
</feature>
<dbReference type="InterPro" id="IPR036415">
    <property type="entry name" value="Lamin_tail_dom_sf"/>
</dbReference>
<dbReference type="InterPro" id="IPR039008">
    <property type="entry name" value="IF_rod_dom"/>
</dbReference>
<protein>
    <submittedName>
        <fullName evidence="7">Lamin-A-like isoform X1</fullName>
    </submittedName>
</protein>
<feature type="region of interest" description="Disordered" evidence="4">
    <location>
        <begin position="416"/>
        <end position="461"/>
    </location>
</feature>
<keyword evidence="1" id="KW-0403">Intermediate filament</keyword>
<evidence type="ECO:0000313" key="7">
    <source>
        <dbReference type="RefSeq" id="XP_019631946.1"/>
    </source>
</evidence>
<dbReference type="PANTHER" id="PTHR47012">
    <property type="entry name" value="LAMIN TAIL DOMAIN-CONTAINING PROTEIN 1"/>
    <property type="match status" value="1"/>
</dbReference>
<dbReference type="RefSeq" id="XP_019631946.1">
    <property type="nucleotide sequence ID" value="XM_019776387.1"/>
</dbReference>
<dbReference type="PANTHER" id="PTHR47012:SF3">
    <property type="entry name" value="LAMIN TAIL DOMAIN CONTAINING 1"/>
    <property type="match status" value="1"/>
</dbReference>
<accession>A0A6P4ZQN0</accession>
<feature type="domain" description="LTD" evidence="5">
    <location>
        <begin position="503"/>
        <end position="623"/>
    </location>
</feature>
<evidence type="ECO:0000313" key="6">
    <source>
        <dbReference type="Proteomes" id="UP000515135"/>
    </source>
</evidence>
<feature type="compositionally biased region" description="Polar residues" evidence="4">
    <location>
        <begin position="667"/>
        <end position="677"/>
    </location>
</feature>
<dbReference type="Proteomes" id="UP000515135">
    <property type="component" value="Unplaced"/>
</dbReference>
<dbReference type="Pfam" id="PF00038">
    <property type="entry name" value="Filament"/>
    <property type="match status" value="1"/>
</dbReference>
<feature type="compositionally biased region" description="Basic and acidic residues" evidence="4">
    <location>
        <begin position="683"/>
        <end position="699"/>
    </location>
</feature>
<feature type="coiled-coil region" evidence="3">
    <location>
        <begin position="55"/>
        <end position="110"/>
    </location>
</feature>
<dbReference type="KEGG" id="bbel:109475645"/>